<organism evidence="2 3">
    <name type="scientific">Streptomyces rapamycinicus (strain ATCC 29253 / DSM 41530 / NRRL 5491 / AYB-994)</name>
    <name type="common">Streptomyces hygroscopicus (strain ATCC 29253)</name>
    <dbReference type="NCBI Taxonomy" id="1343740"/>
    <lineage>
        <taxon>Bacteria</taxon>
        <taxon>Bacillati</taxon>
        <taxon>Actinomycetota</taxon>
        <taxon>Actinomycetes</taxon>
        <taxon>Kitasatosporales</taxon>
        <taxon>Streptomycetaceae</taxon>
        <taxon>Streptomyces</taxon>
        <taxon>Streptomyces violaceusniger group</taxon>
    </lineage>
</organism>
<dbReference type="KEGG" id="src:M271_02125"/>
<dbReference type="InterPro" id="IPR029479">
    <property type="entry name" value="Nitroreductase"/>
</dbReference>
<comment type="caution">
    <text evidence="2">The sequence shown here is derived from an EMBL/GenBank/DDBJ whole genome shotgun (WGS) entry which is preliminary data.</text>
</comment>
<dbReference type="STRING" id="1343740.M271_02125"/>
<reference evidence="2 3" key="1">
    <citation type="journal article" date="2018" name="J. Biol. Chem.">
        <title>Discovery of the actinoplanic acid pathway in Streptomyces rapamycinicus reveals a genetically conserved synergism with rapamycin.</title>
        <authorList>
            <person name="Mrak P."/>
            <person name="Krastel P."/>
            <person name="Pivk Lukancic P."/>
            <person name="Tao J."/>
            <person name="Pistorius D."/>
            <person name="Moore C.M."/>
        </authorList>
    </citation>
    <scope>NUCLEOTIDE SEQUENCE [LARGE SCALE GENOMIC DNA]</scope>
    <source>
        <strain evidence="2 3">NRRL 5491</strain>
    </source>
</reference>
<dbReference type="PANTHER" id="PTHR43745">
    <property type="entry name" value="NITROREDUCTASE MJ1384-RELATED"/>
    <property type="match status" value="1"/>
</dbReference>
<dbReference type="Pfam" id="PF00881">
    <property type="entry name" value="Nitroreductase"/>
    <property type="match status" value="1"/>
</dbReference>
<evidence type="ECO:0000313" key="3">
    <source>
        <dbReference type="Proteomes" id="UP000281594"/>
    </source>
</evidence>
<sequence>MLTRRRSTRGFGSRPLSIAQVALMVWAAQGRTTGEHRTCPSAHALYPLTLTVVAGNVDGLAAGTYQYDAERDVLTLITAGDHRDRVAGTTLADHAWLRRAGAQLLLSGDLEAAARHFADQPPLGQRGARYVWLEAGHASQNIYLQATEAGLGAVLVAGFDDDRLLGLTPAVVPSGQHPLGLLGVGHPADGRS</sequence>
<dbReference type="RefSeq" id="WP_020865457.1">
    <property type="nucleotide sequence ID" value="NC_022785.1"/>
</dbReference>
<proteinExistence type="predicted"/>
<dbReference type="SUPFAM" id="SSF55469">
    <property type="entry name" value="FMN-dependent nitroreductase-like"/>
    <property type="match status" value="1"/>
</dbReference>
<dbReference type="InterPro" id="IPR052544">
    <property type="entry name" value="Bacteriocin_Proc_Enz"/>
</dbReference>
<evidence type="ECO:0000259" key="1">
    <source>
        <dbReference type="Pfam" id="PF00881"/>
    </source>
</evidence>
<protein>
    <recommendedName>
        <fullName evidence="1">Nitroreductase domain-containing protein</fullName>
    </recommendedName>
</protein>
<dbReference type="PANTHER" id="PTHR43745:SF2">
    <property type="entry name" value="NITROREDUCTASE MJ1384-RELATED"/>
    <property type="match status" value="1"/>
</dbReference>
<dbReference type="HOGENOM" id="CLU_059362_3_1_11"/>
<dbReference type="AlphaFoldDB" id="A0A0A0NC99"/>
<feature type="domain" description="Nitroreductase" evidence="1">
    <location>
        <begin position="3"/>
        <end position="186"/>
    </location>
</feature>
<accession>A0A0A0NC99</accession>
<dbReference type="CDD" id="cd02142">
    <property type="entry name" value="McbC_SagB-like_oxidoreductase"/>
    <property type="match status" value="1"/>
</dbReference>
<name>A0A0A0NC99_STRRN</name>
<dbReference type="Gene3D" id="3.40.109.10">
    <property type="entry name" value="NADH Oxidase"/>
    <property type="match status" value="1"/>
</dbReference>
<gene>
    <name evidence="2" type="ORF">D3C57_141500</name>
</gene>
<dbReference type="EMBL" id="QYCY01000002">
    <property type="protein sequence ID" value="RLV75844.1"/>
    <property type="molecule type" value="Genomic_DNA"/>
</dbReference>
<dbReference type="Proteomes" id="UP000281594">
    <property type="component" value="Unassembled WGS sequence"/>
</dbReference>
<dbReference type="eggNOG" id="COG0778">
    <property type="taxonomic scope" value="Bacteria"/>
</dbReference>
<dbReference type="GO" id="GO:0016491">
    <property type="term" value="F:oxidoreductase activity"/>
    <property type="evidence" value="ECO:0007669"/>
    <property type="project" value="InterPro"/>
</dbReference>
<evidence type="ECO:0000313" key="2">
    <source>
        <dbReference type="EMBL" id="RLV75844.1"/>
    </source>
</evidence>
<dbReference type="InterPro" id="IPR000415">
    <property type="entry name" value="Nitroreductase-like"/>
</dbReference>